<feature type="compositionally biased region" description="Polar residues" evidence="1">
    <location>
        <begin position="375"/>
        <end position="387"/>
    </location>
</feature>
<feature type="region of interest" description="Disordered" evidence="1">
    <location>
        <begin position="273"/>
        <end position="396"/>
    </location>
</feature>
<feature type="compositionally biased region" description="Polar residues" evidence="1">
    <location>
        <begin position="533"/>
        <end position="546"/>
    </location>
</feature>
<dbReference type="OrthoDB" id="10072397at2759"/>
<feature type="compositionally biased region" description="Polar residues" evidence="1">
    <location>
        <begin position="930"/>
        <end position="940"/>
    </location>
</feature>
<feature type="compositionally biased region" description="Basic and acidic residues" evidence="1">
    <location>
        <begin position="565"/>
        <end position="630"/>
    </location>
</feature>
<dbReference type="PROSITE" id="PS50916">
    <property type="entry name" value="RABBD"/>
    <property type="match status" value="1"/>
</dbReference>
<dbReference type="InterPro" id="IPR013083">
    <property type="entry name" value="Znf_RING/FYVE/PHD"/>
</dbReference>
<feature type="compositionally biased region" description="Polar residues" evidence="1">
    <location>
        <begin position="283"/>
        <end position="302"/>
    </location>
</feature>
<feature type="region of interest" description="Disordered" evidence="1">
    <location>
        <begin position="484"/>
        <end position="673"/>
    </location>
</feature>
<reference evidence="3" key="1">
    <citation type="submission" date="2021-03" db="EMBL/GenBank/DDBJ databases">
        <authorList>
            <person name="Bekaert M."/>
        </authorList>
    </citation>
    <scope>NUCLEOTIDE SEQUENCE</scope>
</reference>
<dbReference type="SUPFAM" id="SSF57903">
    <property type="entry name" value="FYVE/PHD zinc finger"/>
    <property type="match status" value="1"/>
</dbReference>
<feature type="compositionally biased region" description="Basic and acidic residues" evidence="1">
    <location>
        <begin position="144"/>
        <end position="156"/>
    </location>
</feature>
<feature type="region of interest" description="Disordered" evidence="1">
    <location>
        <begin position="137"/>
        <end position="188"/>
    </location>
</feature>
<feature type="compositionally biased region" description="Polar residues" evidence="1">
    <location>
        <begin position="503"/>
        <end position="524"/>
    </location>
</feature>
<feature type="domain" description="RabBD" evidence="2">
    <location>
        <begin position="4"/>
        <end position="121"/>
    </location>
</feature>
<evidence type="ECO:0000256" key="1">
    <source>
        <dbReference type="SAM" id="MobiDB-lite"/>
    </source>
</evidence>
<dbReference type="GO" id="GO:0006886">
    <property type="term" value="P:intracellular protein transport"/>
    <property type="evidence" value="ECO:0007669"/>
    <property type="project" value="InterPro"/>
</dbReference>
<feature type="region of interest" description="Disordered" evidence="1">
    <location>
        <begin position="885"/>
        <end position="949"/>
    </location>
</feature>
<feature type="compositionally biased region" description="Basic and acidic residues" evidence="1">
    <location>
        <begin position="639"/>
        <end position="666"/>
    </location>
</feature>
<feature type="compositionally biased region" description="Basic and acidic residues" evidence="1">
    <location>
        <begin position="172"/>
        <end position="188"/>
    </location>
</feature>
<feature type="compositionally biased region" description="Basic and acidic residues" evidence="1">
    <location>
        <begin position="892"/>
        <end position="929"/>
    </location>
</feature>
<dbReference type="CDD" id="cd15747">
    <property type="entry name" value="FYVE_Slp3_4_5"/>
    <property type="match status" value="1"/>
</dbReference>
<feature type="compositionally biased region" description="Basic residues" evidence="1">
    <location>
        <begin position="722"/>
        <end position="736"/>
    </location>
</feature>
<dbReference type="Gene3D" id="3.30.40.10">
    <property type="entry name" value="Zinc/RING finger domain, C3HC4 (zinc finger)"/>
    <property type="match status" value="1"/>
</dbReference>
<feature type="compositionally biased region" description="Polar residues" evidence="1">
    <location>
        <begin position="157"/>
        <end position="170"/>
    </location>
</feature>
<comment type="caution">
    <text evidence="3">The sequence shown here is derived from an EMBL/GenBank/DDBJ whole genome shotgun (WGS) entry which is preliminary data.</text>
</comment>
<feature type="compositionally biased region" description="Basic and acidic residues" evidence="1">
    <location>
        <begin position="420"/>
        <end position="434"/>
    </location>
</feature>
<dbReference type="InterPro" id="IPR011011">
    <property type="entry name" value="Znf_FYVE_PHD"/>
</dbReference>
<feature type="compositionally biased region" description="Polar residues" evidence="1">
    <location>
        <begin position="803"/>
        <end position="820"/>
    </location>
</feature>
<feature type="compositionally biased region" description="Basic and acidic residues" evidence="1">
    <location>
        <begin position="206"/>
        <end position="215"/>
    </location>
</feature>
<name>A0A8S3UUR1_MYTED</name>
<evidence type="ECO:0000259" key="2">
    <source>
        <dbReference type="PROSITE" id="PS50916"/>
    </source>
</evidence>
<organism evidence="3 4">
    <name type="scientific">Mytilus edulis</name>
    <name type="common">Blue mussel</name>
    <dbReference type="NCBI Taxonomy" id="6550"/>
    <lineage>
        <taxon>Eukaryota</taxon>
        <taxon>Metazoa</taxon>
        <taxon>Spiralia</taxon>
        <taxon>Lophotrochozoa</taxon>
        <taxon>Mollusca</taxon>
        <taxon>Bivalvia</taxon>
        <taxon>Autobranchia</taxon>
        <taxon>Pteriomorphia</taxon>
        <taxon>Mytilida</taxon>
        <taxon>Mytiloidea</taxon>
        <taxon>Mytilidae</taxon>
        <taxon>Mytilinae</taxon>
        <taxon>Mytilus</taxon>
    </lineage>
</organism>
<feature type="compositionally biased region" description="Basic and acidic residues" evidence="1">
    <location>
        <begin position="737"/>
        <end position="802"/>
    </location>
</feature>
<sequence length="949" mass="106891">MESLINLDTLTEEERKIILSVLKKDDELKRTQDKKIGHLKLEIQAIRMKSVLRNGDDLSKICARCHAELGFLFNRGDLCPKCHFRVCRACQEQGLAGTWLCTLCNKQRQLKFFMEEWNKKGKTTKKTGTDLVKASMVKQRRPGRVNDDTSQVEKSRGVQNGNPVQNGTSFRSKKEAENERIEYPNDSDKRKLSQLFDTFKLGKTSEKNEHVETKHQVSVKKLTTKRYDDSDESSSSDDDRSSRDSTPNVTHRMTDTRSADDFVTVSNLTRGVLQRNYSDDSDQTAMSDETPFMKNTGSTETQIRVDIHSDSSGTTPKKSNLQNLIKRRRQNRSPSPYSFDSIPSSHADSPLSKKRFSTELYRQDSDADSRVSGVSGISGTAEHSGTESLVKDSGEEDYTVEELSNIRFRRVSRKNGKSQRSSEHSPIDDEEVHRRGSSGKGRVQVVDLPEAKGFVQISEISLIDIEKDVENDSDTFLNLELVPPPSSNSHGKGFILSDKSAGSPITNEEAQKLSQKSGVDSKQNIPRKVKRQVVSSVNKEISYKSVSKTEPKIDAENVQNVHTLQFRESELTKKSNSSEKSKKLNERTEKESSEQLQRELGGKKIETKQSEKKQISKTSKKQDESHDSKKNLATSELDVSQKKNKDQKSKKSEEASKIDKHMKTSELDGPDLSFEELVSEKDVKSKHSVDSEFDKIFNIAIADLSVDESTTDMSDTGSFSRAKGKRIKKLMKKRKIGMKESSIENKMGKDPEDLKSKESIGSKKIIHEVKEDSKPQKEVSVDIKAEISGKNEYGKTEKKIEVQKQNIKSPNEGSKLNDQNKSTDIKQCDGVAQSVEVMLSKSQKGEKTQLIREVTPELVTEEVINPVRIVREEASILPIAKLDQIESSMTKNLDKGRKQQRSEQDQLDGNREATHKKIDEDLSSREITHESTVGISSTMSEEFEQMGGN</sequence>
<dbReference type="InterPro" id="IPR041282">
    <property type="entry name" value="FYVE_2"/>
</dbReference>
<protein>
    <submittedName>
        <fullName evidence="3">SYTL</fullName>
    </submittedName>
</protein>
<feature type="compositionally biased region" description="Polar residues" evidence="1">
    <location>
        <begin position="310"/>
        <end position="323"/>
    </location>
</feature>
<dbReference type="AlphaFoldDB" id="A0A8S3UUR1"/>
<keyword evidence="4" id="KW-1185">Reference proteome</keyword>
<dbReference type="InterPro" id="IPR010911">
    <property type="entry name" value="Rab_BD"/>
</dbReference>
<evidence type="ECO:0000313" key="4">
    <source>
        <dbReference type="Proteomes" id="UP000683360"/>
    </source>
</evidence>
<accession>A0A8S3UUR1</accession>
<proteinExistence type="predicted"/>
<feature type="region of interest" description="Disordered" evidence="1">
    <location>
        <begin position="708"/>
        <end position="825"/>
    </location>
</feature>
<dbReference type="Pfam" id="PF02318">
    <property type="entry name" value="FYVE_2"/>
    <property type="match status" value="1"/>
</dbReference>
<gene>
    <name evidence="3" type="ORF">MEDL_59448</name>
</gene>
<dbReference type="EMBL" id="CAJPWZ010002909">
    <property type="protein sequence ID" value="CAG2247549.1"/>
    <property type="molecule type" value="Genomic_DNA"/>
</dbReference>
<feature type="compositionally biased region" description="Polar residues" evidence="1">
    <location>
        <begin position="332"/>
        <end position="347"/>
    </location>
</feature>
<feature type="region of interest" description="Disordered" evidence="1">
    <location>
        <begin position="411"/>
        <end position="444"/>
    </location>
</feature>
<dbReference type="Proteomes" id="UP000683360">
    <property type="component" value="Unassembled WGS sequence"/>
</dbReference>
<evidence type="ECO:0000313" key="3">
    <source>
        <dbReference type="EMBL" id="CAG2247549.1"/>
    </source>
</evidence>
<feature type="region of interest" description="Disordered" evidence="1">
    <location>
        <begin position="206"/>
        <end position="258"/>
    </location>
</feature>
<dbReference type="GO" id="GO:0031267">
    <property type="term" value="F:small GTPase binding"/>
    <property type="evidence" value="ECO:0007669"/>
    <property type="project" value="InterPro"/>
</dbReference>